<evidence type="ECO:0000256" key="9">
    <source>
        <dbReference type="ARBA" id="ARBA00023170"/>
    </source>
</evidence>
<reference evidence="16" key="1">
    <citation type="submission" date="2022-01" db="EMBL/GenBank/DDBJ databases">
        <authorList>
            <person name="Braso-Vives M."/>
        </authorList>
    </citation>
    <scope>NUCLEOTIDE SEQUENCE</scope>
</reference>
<evidence type="ECO:0000256" key="4">
    <source>
        <dbReference type="ARBA" id="ARBA00022692"/>
    </source>
</evidence>
<dbReference type="PANTHER" id="PTHR45695:SF23">
    <property type="entry name" value="GALANIN-LIKE G-PROTEIN COUPLED RECEPTOR NPR-9"/>
    <property type="match status" value="1"/>
</dbReference>
<dbReference type="SUPFAM" id="SSF81321">
    <property type="entry name" value="Family A G protein-coupled receptor-like"/>
    <property type="match status" value="1"/>
</dbReference>
<dbReference type="Pfam" id="PF00001">
    <property type="entry name" value="7tm_1"/>
    <property type="match status" value="2"/>
</dbReference>
<dbReference type="PROSITE" id="PS50262">
    <property type="entry name" value="G_PROTEIN_RECEP_F1_2"/>
    <property type="match status" value="1"/>
</dbReference>
<keyword evidence="6 12" id="KW-0297">G-protein coupled receptor</keyword>
<proteinExistence type="inferred from homology"/>
<evidence type="ECO:0000256" key="7">
    <source>
        <dbReference type="ARBA" id="ARBA00023136"/>
    </source>
</evidence>
<keyword evidence="3" id="KW-1003">Cell membrane</keyword>
<organism evidence="16 17">
    <name type="scientific">Branchiostoma lanceolatum</name>
    <name type="common">Common lancelet</name>
    <name type="synonym">Amphioxus lanceolatum</name>
    <dbReference type="NCBI Taxonomy" id="7740"/>
    <lineage>
        <taxon>Eukaryota</taxon>
        <taxon>Metazoa</taxon>
        <taxon>Chordata</taxon>
        <taxon>Cephalochordata</taxon>
        <taxon>Leptocardii</taxon>
        <taxon>Amphioxiformes</taxon>
        <taxon>Branchiostomatidae</taxon>
        <taxon>Branchiostoma</taxon>
    </lineage>
</organism>
<evidence type="ECO:0000256" key="6">
    <source>
        <dbReference type="ARBA" id="ARBA00023040"/>
    </source>
</evidence>
<evidence type="ECO:0000313" key="16">
    <source>
        <dbReference type="EMBL" id="CAH1238038.1"/>
    </source>
</evidence>
<dbReference type="GO" id="GO:0005886">
    <property type="term" value="C:plasma membrane"/>
    <property type="evidence" value="ECO:0007669"/>
    <property type="project" value="UniProtKB-SubCell"/>
</dbReference>
<dbReference type="PRINTS" id="PR01012">
    <property type="entry name" value="NRPEPTIDEYR"/>
</dbReference>
<comment type="similarity">
    <text evidence="2 12">Belongs to the G-protein coupled receptor 1 family.</text>
</comment>
<dbReference type="OrthoDB" id="2132067at2759"/>
<dbReference type="InterPro" id="IPR017452">
    <property type="entry name" value="GPCR_Rhodpsn_7TM"/>
</dbReference>
<sequence length="419" mass="46799">MWWNESLAFDSNVTTVAADSIAPELEAPGLGARSIVVPVVYSVICLVGIAGNGLVIYLVWRHREMRTVTNYYIVNLAVTDLAFLICCVPFSVAKIVTHSWEFGEFLCKFIFYFMQVTAQATCMTLAVLSLDRFWAIVKPYQTPWFRTPVGVAITTAIIWIGGHDMNKIYNTFLITLGPGPPAGRITLRLSGDAIRGSFLLSLPIAFFMEVSEREWYGRKYFCMEEFPSEDEYRAYIIYTVLISYVIPLTTSVASHCLILRYLATMAANTSVAQQHVMARKKRVTRMVATVVILFAMCWAPNHAANLWWAFKREDLVNGFGPVTMWLKISALCLSYANSCVNPFVYGIMGDSFKKAFAKSFRRGAPNAASSACNTPRTPKNTKEEEFGMVKLGGGETGEDKLTPESADPIGEMNKEEDLL</sequence>
<dbReference type="PRINTS" id="PR00237">
    <property type="entry name" value="GPCRRHODOPSN"/>
</dbReference>
<keyword evidence="17" id="KW-1185">Reference proteome</keyword>
<dbReference type="InterPro" id="IPR000276">
    <property type="entry name" value="GPCR_Rhodpsn"/>
</dbReference>
<evidence type="ECO:0000259" key="15">
    <source>
        <dbReference type="PROSITE" id="PS50262"/>
    </source>
</evidence>
<feature type="domain" description="G-protein coupled receptors family 1 profile" evidence="15">
    <location>
        <begin position="51"/>
        <end position="345"/>
    </location>
</feature>
<name>A0A8J9VPW6_BRALA</name>
<dbReference type="PANTHER" id="PTHR45695">
    <property type="entry name" value="LEUCOKININ RECEPTOR-RELATED"/>
    <property type="match status" value="1"/>
</dbReference>
<keyword evidence="8" id="KW-1015">Disulfide bond</keyword>
<feature type="transmembrane region" description="Helical" evidence="14">
    <location>
        <begin position="72"/>
        <end position="97"/>
    </location>
</feature>
<evidence type="ECO:0000256" key="14">
    <source>
        <dbReference type="SAM" id="Phobius"/>
    </source>
</evidence>
<evidence type="ECO:0000256" key="10">
    <source>
        <dbReference type="ARBA" id="ARBA00023180"/>
    </source>
</evidence>
<dbReference type="PROSITE" id="PS00237">
    <property type="entry name" value="G_PROTEIN_RECEP_F1_1"/>
    <property type="match status" value="1"/>
</dbReference>
<evidence type="ECO:0000256" key="13">
    <source>
        <dbReference type="SAM" id="MobiDB-lite"/>
    </source>
</evidence>
<dbReference type="EMBL" id="OV696695">
    <property type="protein sequence ID" value="CAH1238038.1"/>
    <property type="molecule type" value="Genomic_DNA"/>
</dbReference>
<keyword evidence="9 12" id="KW-0675">Receptor</keyword>
<feature type="transmembrane region" description="Helical" evidence="14">
    <location>
        <begin position="109"/>
        <end position="131"/>
    </location>
</feature>
<keyword evidence="11 12" id="KW-0807">Transducer</keyword>
<evidence type="ECO:0000256" key="5">
    <source>
        <dbReference type="ARBA" id="ARBA00022989"/>
    </source>
</evidence>
<comment type="subcellular location">
    <subcellularLocation>
        <location evidence="1">Cell membrane</location>
        <topology evidence="1">Multi-pass membrane protein</topology>
    </subcellularLocation>
</comment>
<evidence type="ECO:0000256" key="3">
    <source>
        <dbReference type="ARBA" id="ARBA00022475"/>
    </source>
</evidence>
<evidence type="ECO:0000313" key="17">
    <source>
        <dbReference type="Proteomes" id="UP000838412"/>
    </source>
</evidence>
<feature type="transmembrane region" description="Helical" evidence="14">
    <location>
        <begin position="35"/>
        <end position="60"/>
    </location>
</feature>
<dbReference type="Proteomes" id="UP000838412">
    <property type="component" value="Chromosome 10"/>
</dbReference>
<protein>
    <submittedName>
        <fullName evidence="16">KISS1R protein</fullName>
    </submittedName>
</protein>
<feature type="transmembrane region" description="Helical" evidence="14">
    <location>
        <begin position="324"/>
        <end position="348"/>
    </location>
</feature>
<feature type="compositionally biased region" description="Polar residues" evidence="13">
    <location>
        <begin position="367"/>
        <end position="378"/>
    </location>
</feature>
<dbReference type="AlphaFoldDB" id="A0A8J9VPW6"/>
<feature type="region of interest" description="Disordered" evidence="13">
    <location>
        <begin position="365"/>
        <end position="419"/>
    </location>
</feature>
<keyword evidence="4 12" id="KW-0812">Transmembrane</keyword>
<evidence type="ECO:0000256" key="12">
    <source>
        <dbReference type="RuleBase" id="RU000688"/>
    </source>
</evidence>
<feature type="transmembrane region" description="Helical" evidence="14">
    <location>
        <begin position="235"/>
        <end position="262"/>
    </location>
</feature>
<feature type="transmembrane region" description="Helical" evidence="14">
    <location>
        <begin position="283"/>
        <end position="304"/>
    </location>
</feature>
<dbReference type="InterPro" id="IPR000611">
    <property type="entry name" value="NPY_rcpt"/>
</dbReference>
<evidence type="ECO:0000256" key="11">
    <source>
        <dbReference type="ARBA" id="ARBA00023224"/>
    </source>
</evidence>
<dbReference type="Gene3D" id="1.20.1070.10">
    <property type="entry name" value="Rhodopsin 7-helix transmembrane proteins"/>
    <property type="match status" value="1"/>
</dbReference>
<dbReference type="GO" id="GO:0004983">
    <property type="term" value="F:neuropeptide Y receptor activity"/>
    <property type="evidence" value="ECO:0007669"/>
    <property type="project" value="InterPro"/>
</dbReference>
<keyword evidence="10" id="KW-0325">Glycoprotein</keyword>
<keyword evidence="5 14" id="KW-1133">Transmembrane helix</keyword>
<keyword evidence="7 14" id="KW-0472">Membrane</keyword>
<evidence type="ECO:0000256" key="2">
    <source>
        <dbReference type="ARBA" id="ARBA00010663"/>
    </source>
</evidence>
<evidence type="ECO:0000256" key="8">
    <source>
        <dbReference type="ARBA" id="ARBA00023157"/>
    </source>
</evidence>
<dbReference type="CDD" id="cd15095">
    <property type="entry name" value="7tmA_KiSS1R"/>
    <property type="match status" value="1"/>
</dbReference>
<accession>A0A8J9VPW6</accession>
<feature type="transmembrane region" description="Helical" evidence="14">
    <location>
        <begin position="143"/>
        <end position="162"/>
    </location>
</feature>
<gene>
    <name evidence="16" type="primary">KISS1R</name>
    <name evidence="16" type="ORF">BLAG_LOCUS2795</name>
</gene>
<evidence type="ECO:0000256" key="1">
    <source>
        <dbReference type="ARBA" id="ARBA00004651"/>
    </source>
</evidence>